<gene>
    <name evidence="2" type="ORF">PPRIM_AZ9-3.1.T0950037</name>
</gene>
<keyword evidence="1" id="KW-0812">Transmembrane</keyword>
<keyword evidence="1" id="KW-1133">Transmembrane helix</keyword>
<proteinExistence type="predicted"/>
<reference evidence="2" key="1">
    <citation type="submission" date="2021-01" db="EMBL/GenBank/DDBJ databases">
        <authorList>
            <consortium name="Genoscope - CEA"/>
            <person name="William W."/>
        </authorList>
    </citation>
    <scope>NUCLEOTIDE SEQUENCE</scope>
</reference>
<dbReference type="EMBL" id="CAJJDM010000098">
    <property type="protein sequence ID" value="CAD8094174.1"/>
    <property type="molecule type" value="Genomic_DNA"/>
</dbReference>
<sequence>MQVNQITIYSSTFERIEKDLGQLVQGENVEYSLNGISDYFDIVQIMNPQTADYTTEDLTNLTFIDLHTMKNGFYHENSRALLFKKYSIYQVRYPTIDKVFYSTIQKCQFVRIIRNNVILLAYETKIWIAKTNEQLYTDSQILDIEVENGFILVTTLNKVMILYYDYTLKETGTIIDSSLLNNLLETNNTYSIIQTKYALNNLLLLDSTRGVIVLRVHTINEFEFDYIYSSPQESNYYSFCILKDLNTYIIAISYNTNNLILFNLHSQDPQSWTLQDHDLLRIKMEFIGELGRQQFLCLFNSTYLMIHQINPSYVIKTITFQSPMIITFNVYKSQIYIVQDTQQQSFIISNGLLIMKLNNQANYELQSLLLIATELNQCAVTINYVIYNYLDNKLYQKTNLQHQIKQLINYPTDPQVPIFKEIGVSGSNIKAQIELQDESITLKLGYMEDIKIKGIVWSDSNDLPNDSVYVDICEVQQYVYYLIQSKILKAILYQCSISNPYTELNCQKVHQFYPNRILSKDSFQWIHNNFVIFGYISKFSHTLELYQLNQSIVQEMFTIATSLKDEKSEITSFTLSKTHVFVVQQRKQQIDIISLTSQSIIDTITTFDVPSYQFNPKTVQIQSNLLIITGYQNIIIGYFFNSFRLMDCITFSDSQSLAVGVTEYTFFVAIDYGYKQEIREYSTRMQKINLLKIIPLFHYILHKPFEIISQMNLVLLKAYTPVLQQTVLLIYQPDVELRECLVTSAPLGWYAEKELNLGVTAFHQSGLLIHAGSLMQFKNFFVAKDFQAVITSKYDSKYIHRKELNISYLTIDSPGIIEQVQNVTFLNLMTNIEAVSSYNKLYLESKIVPIPNNWFKGLVIDYKIECQQCNDKIILTPKVHQISNVHHYEDILSYCQLNETLQVILTNNSLMFLDHQHYVKHQPFFFDFETSYSPQNVWCKDPIILITGSSNTKLFWNSFIAMVIKEGNSFRLVDQPIIIKIFRKILQLEILENFNFILLEAIDEEEQSSLCSWHINYASPSFLSFSKMSCVDKSKQPNFMVKSFITYSFGNLVRVLMNELNYGIYVQDFQYQNNFIKSLIVINDVIRISPKSNLEALIGEKINEGITYDKILKCGEEANKNYQIFNVILLTREIAHLKMIVRFEDELFKEIIITQLIQRYSDFKLMFPSSIVKDYLALAYKKESTRQYSICIYKLDINTEIILQFGGIEITESYSQFFSLLDDENGQLLLQLQLSNKNLSLYKVEEYATLTFLEEAHEQQFVLIASNLVSSASMIVQSFDIVQSSSITYWILLILLLLAIMILSLMFFVIYWKNRQKKQRKRMSLQQQSLILK</sequence>
<evidence type="ECO:0000313" key="3">
    <source>
        <dbReference type="Proteomes" id="UP000688137"/>
    </source>
</evidence>
<evidence type="ECO:0000313" key="2">
    <source>
        <dbReference type="EMBL" id="CAD8094174.1"/>
    </source>
</evidence>
<evidence type="ECO:0000256" key="1">
    <source>
        <dbReference type="SAM" id="Phobius"/>
    </source>
</evidence>
<protein>
    <recommendedName>
        <fullName evidence="4">Transmembrane protein</fullName>
    </recommendedName>
</protein>
<keyword evidence="3" id="KW-1185">Reference proteome</keyword>
<evidence type="ECO:0008006" key="4">
    <source>
        <dbReference type="Google" id="ProtNLM"/>
    </source>
</evidence>
<accession>A0A8S1P188</accession>
<organism evidence="2 3">
    <name type="scientific">Paramecium primaurelia</name>
    <dbReference type="NCBI Taxonomy" id="5886"/>
    <lineage>
        <taxon>Eukaryota</taxon>
        <taxon>Sar</taxon>
        <taxon>Alveolata</taxon>
        <taxon>Ciliophora</taxon>
        <taxon>Intramacronucleata</taxon>
        <taxon>Oligohymenophorea</taxon>
        <taxon>Peniculida</taxon>
        <taxon>Parameciidae</taxon>
        <taxon>Paramecium</taxon>
    </lineage>
</organism>
<name>A0A8S1P188_PARPR</name>
<feature type="transmembrane region" description="Helical" evidence="1">
    <location>
        <begin position="1287"/>
        <end position="1312"/>
    </location>
</feature>
<keyword evidence="1" id="KW-0472">Membrane</keyword>
<dbReference type="Proteomes" id="UP000688137">
    <property type="component" value="Unassembled WGS sequence"/>
</dbReference>
<comment type="caution">
    <text evidence="2">The sequence shown here is derived from an EMBL/GenBank/DDBJ whole genome shotgun (WGS) entry which is preliminary data.</text>
</comment>
<dbReference type="OMA" id="CAVTINY"/>